<dbReference type="GO" id="GO:0016020">
    <property type="term" value="C:membrane"/>
    <property type="evidence" value="ECO:0007669"/>
    <property type="project" value="UniProtKB-ARBA"/>
</dbReference>
<dbReference type="AlphaFoldDB" id="A0AAD7KVT0"/>
<evidence type="ECO:0000313" key="4">
    <source>
        <dbReference type="Proteomes" id="UP001163823"/>
    </source>
</evidence>
<dbReference type="InterPro" id="IPR025258">
    <property type="entry name" value="RH_dom"/>
</dbReference>
<dbReference type="GO" id="GO:1901981">
    <property type="term" value="F:phosphatidylinositol phosphate binding"/>
    <property type="evidence" value="ECO:0007669"/>
    <property type="project" value="TreeGrafter"/>
</dbReference>
<feature type="region of interest" description="Disordered" evidence="1">
    <location>
        <begin position="252"/>
        <end position="303"/>
    </location>
</feature>
<dbReference type="Pfam" id="PF00787">
    <property type="entry name" value="PX"/>
    <property type="match status" value="1"/>
</dbReference>
<dbReference type="PANTHER" id="PTHR45971">
    <property type="entry name" value="PHOX (PX) DOMAIN-CONTAINING PROTEIN"/>
    <property type="match status" value="1"/>
</dbReference>
<feature type="domain" description="PX" evidence="2">
    <location>
        <begin position="708"/>
        <end position="828"/>
    </location>
</feature>
<evidence type="ECO:0000259" key="2">
    <source>
        <dbReference type="PROSITE" id="PS50195"/>
    </source>
</evidence>
<name>A0AAD7KVT0_QUISA</name>
<dbReference type="PROSITE" id="PS50195">
    <property type="entry name" value="PX"/>
    <property type="match status" value="1"/>
</dbReference>
<dbReference type="EMBL" id="JARAOO010000013">
    <property type="protein sequence ID" value="KAJ7945850.1"/>
    <property type="molecule type" value="Genomic_DNA"/>
</dbReference>
<accession>A0AAD7KVT0</accession>
<dbReference type="InterPro" id="IPR001683">
    <property type="entry name" value="PX_dom"/>
</dbReference>
<reference evidence="3" key="1">
    <citation type="journal article" date="2023" name="Science">
        <title>Elucidation of the pathway for biosynthesis of saponin adjuvants from the soapbark tree.</title>
        <authorList>
            <person name="Reed J."/>
            <person name="Orme A."/>
            <person name="El-Demerdash A."/>
            <person name="Owen C."/>
            <person name="Martin L.B.B."/>
            <person name="Misra R.C."/>
            <person name="Kikuchi S."/>
            <person name="Rejzek M."/>
            <person name="Martin A.C."/>
            <person name="Harkess A."/>
            <person name="Leebens-Mack J."/>
            <person name="Louveau T."/>
            <person name="Stephenson M.J."/>
            <person name="Osbourn A."/>
        </authorList>
    </citation>
    <scope>NUCLEOTIDE SEQUENCE</scope>
    <source>
        <strain evidence="3">S10</strain>
    </source>
</reference>
<protein>
    <submittedName>
        <fullName evidence="3">Phox domain containing protein</fullName>
    </submittedName>
</protein>
<dbReference type="Gene3D" id="3.30.1520.10">
    <property type="entry name" value="Phox-like domain"/>
    <property type="match status" value="1"/>
</dbReference>
<dbReference type="PANTHER" id="PTHR45971:SF1">
    <property type="entry name" value="RUBICON, ISOFORM A"/>
    <property type="match status" value="1"/>
</dbReference>
<dbReference type="SUPFAM" id="SSF64268">
    <property type="entry name" value="PX domain"/>
    <property type="match status" value="1"/>
</dbReference>
<comment type="caution">
    <text evidence="3">The sequence shown here is derived from an EMBL/GenBank/DDBJ whole genome shotgun (WGS) entry which is preliminary data.</text>
</comment>
<keyword evidence="4" id="KW-1185">Reference proteome</keyword>
<dbReference type="InterPro" id="IPR036871">
    <property type="entry name" value="PX_dom_sf"/>
</dbReference>
<sequence length="958" mass="105595">MINGEGIRDINSELASPDPFNSFPSLRVLKFDGGDTSPVSSRYSSCGESDFDRYCSANSVMGTPSMCSTITSFNDCTESEFGSLKNFGIGDDNGLENFSLGGRLERNYKDQGLSSSGGPDRLSDGTTGSCKENIDKQPSIKYGSSGLELYGNDNELFTMSYQGVHGAGDEIGLVRVEGESGLGVGRLSKDRDKDVFSGDDEEGSTVCTGNGQLRGVGGDCVEKGTTNEIGNAGSTESYFSGNKDEKSSQFLGMVGEGCSSSTVHGEEDSDGLDTQSNLKFGGRETEREEDDNSSKYQYSEGEDSMYNYGTDDDNKNELYFPRNLHYHQESKGENGNPLLMNSSVVFGSEDWDDFMLETEGSYGISHTFDGFLKQKEKNPEVKESIINFASTSSKDFSSDGSHEQARDTKCMAIGSNKVEDIYEAEKMDSCSEVPFGSQALGEPEEVKDGGDIHGTCCQVQGTEFTKKSSNSSTGFQIIIEPQQENVREIHDAINQVQGAENLVTCSIYNADLDPWADTAPLATGLSIMDYSIKEKGHQCKNTEDAVSITHTQHIENADLAISKVKSDILSDITVAKVSSSVEPPGNIETQFFEDHKSDALPSNFEMRKSVKSSLSSTDFFEEASATSKMENFELNEFYDELVHEMEEILLDSVDSPGARFPQGNRMLLSHLALPSRDGGSKASTSGTDDTYPLVQHSVRVDEIEVVGARQKKGDVSFSERLVGVKEYTVYKIKVSSGKVQWEVERRYRDFLTLYRRMKTLFTEQGWDLPAPWTLVEKETRKIFGSASPDVIEERSVLIQECLRSILHSRFFSSPPSALIWFLSPQDSFHSSPLSDTPVSESAVSMRGENANNFSTLGKTISLIVEIQPQKSMRQILEAQHYTCAGCHKHFDDGRTLISDFVQTFGWGKPRRCEYTNQLFCSSCHTNETAVLPARVLHHWDFFSISSFSDGEVLSGFYT</sequence>
<dbReference type="Pfam" id="PF13901">
    <property type="entry name" value="RH_dom"/>
    <property type="match status" value="1"/>
</dbReference>
<dbReference type="GO" id="GO:0005768">
    <property type="term" value="C:endosome"/>
    <property type="evidence" value="ECO:0007669"/>
    <property type="project" value="UniProtKB-ARBA"/>
</dbReference>
<feature type="region of interest" description="Disordered" evidence="1">
    <location>
        <begin position="109"/>
        <end position="135"/>
    </location>
</feature>
<dbReference type="Proteomes" id="UP001163823">
    <property type="component" value="Chromosome 13"/>
</dbReference>
<dbReference type="KEGG" id="qsa:O6P43_030857"/>
<evidence type="ECO:0000313" key="3">
    <source>
        <dbReference type="EMBL" id="KAJ7945850.1"/>
    </source>
</evidence>
<organism evidence="3 4">
    <name type="scientific">Quillaja saponaria</name>
    <name type="common">Soap bark tree</name>
    <dbReference type="NCBI Taxonomy" id="32244"/>
    <lineage>
        <taxon>Eukaryota</taxon>
        <taxon>Viridiplantae</taxon>
        <taxon>Streptophyta</taxon>
        <taxon>Embryophyta</taxon>
        <taxon>Tracheophyta</taxon>
        <taxon>Spermatophyta</taxon>
        <taxon>Magnoliopsida</taxon>
        <taxon>eudicotyledons</taxon>
        <taxon>Gunneridae</taxon>
        <taxon>Pentapetalae</taxon>
        <taxon>rosids</taxon>
        <taxon>fabids</taxon>
        <taxon>Fabales</taxon>
        <taxon>Quillajaceae</taxon>
        <taxon>Quillaja</taxon>
    </lineage>
</organism>
<evidence type="ECO:0000256" key="1">
    <source>
        <dbReference type="SAM" id="MobiDB-lite"/>
    </source>
</evidence>
<dbReference type="SMART" id="SM00312">
    <property type="entry name" value="PX"/>
    <property type="match status" value="1"/>
</dbReference>
<dbReference type="InterPro" id="IPR052428">
    <property type="entry name" value="Autophagy_HostDef_Reg"/>
</dbReference>
<dbReference type="CDD" id="cd06093">
    <property type="entry name" value="PX_domain"/>
    <property type="match status" value="1"/>
</dbReference>
<gene>
    <name evidence="3" type="ORF">O6P43_030857</name>
</gene>
<proteinExistence type="predicted"/>